<dbReference type="Pfam" id="PF04082">
    <property type="entry name" value="Fungal_trans"/>
    <property type="match status" value="1"/>
</dbReference>
<dbReference type="GO" id="GO:0006351">
    <property type="term" value="P:DNA-templated transcription"/>
    <property type="evidence" value="ECO:0007669"/>
    <property type="project" value="InterPro"/>
</dbReference>
<dbReference type="OrthoDB" id="424974at2759"/>
<reference evidence="6 7" key="1">
    <citation type="submission" date="2019-04" db="EMBL/GenBank/DDBJ databases">
        <title>Friends and foes A comparative genomics study of 23 Aspergillus species from section Flavi.</title>
        <authorList>
            <consortium name="DOE Joint Genome Institute"/>
            <person name="Kjaerbolling I."/>
            <person name="Vesth T."/>
            <person name="Frisvad J.C."/>
            <person name="Nybo J.L."/>
            <person name="Theobald S."/>
            <person name="Kildgaard S."/>
            <person name="Isbrandt T."/>
            <person name="Kuo A."/>
            <person name="Sato A."/>
            <person name="Lyhne E.K."/>
            <person name="Kogle M.E."/>
            <person name="Wiebenga A."/>
            <person name="Kun R.S."/>
            <person name="Lubbers R.J."/>
            <person name="Makela M.R."/>
            <person name="Barry K."/>
            <person name="Chovatia M."/>
            <person name="Clum A."/>
            <person name="Daum C."/>
            <person name="Haridas S."/>
            <person name="He G."/>
            <person name="LaButti K."/>
            <person name="Lipzen A."/>
            <person name="Mondo S."/>
            <person name="Riley R."/>
            <person name="Salamov A."/>
            <person name="Simmons B.A."/>
            <person name="Magnuson J.K."/>
            <person name="Henrissat B."/>
            <person name="Mortensen U.H."/>
            <person name="Larsen T.O."/>
            <person name="Devries R.P."/>
            <person name="Grigoriev I.V."/>
            <person name="Machida M."/>
            <person name="Baker S.E."/>
            <person name="Andersen M.R."/>
        </authorList>
    </citation>
    <scope>NUCLEOTIDE SEQUENCE [LARGE SCALE GENOMIC DNA]</scope>
    <source>
        <strain evidence="6 7">CBS 117625</strain>
    </source>
</reference>
<keyword evidence="3" id="KW-0804">Transcription</keyword>
<gene>
    <name evidence="6" type="ORF">BDV38DRAFT_292491</name>
</gene>
<evidence type="ECO:0000256" key="3">
    <source>
        <dbReference type="ARBA" id="ARBA00023163"/>
    </source>
</evidence>
<evidence type="ECO:0000256" key="1">
    <source>
        <dbReference type="ARBA" id="ARBA00023015"/>
    </source>
</evidence>
<dbReference type="GO" id="GO:0000435">
    <property type="term" value="P:positive regulation of transcription from RNA polymerase II promoter by galactose"/>
    <property type="evidence" value="ECO:0007669"/>
    <property type="project" value="TreeGrafter"/>
</dbReference>
<dbReference type="GO" id="GO:0008270">
    <property type="term" value="F:zinc ion binding"/>
    <property type="evidence" value="ECO:0007669"/>
    <property type="project" value="InterPro"/>
</dbReference>
<dbReference type="InterPro" id="IPR051127">
    <property type="entry name" value="Fungal_SecMet_Regulators"/>
</dbReference>
<dbReference type="InterPro" id="IPR007219">
    <property type="entry name" value="XnlR_reg_dom"/>
</dbReference>
<dbReference type="EMBL" id="ML743573">
    <property type="protein sequence ID" value="KAE8138138.1"/>
    <property type="molecule type" value="Genomic_DNA"/>
</dbReference>
<dbReference type="GO" id="GO:0000981">
    <property type="term" value="F:DNA-binding transcription factor activity, RNA polymerase II-specific"/>
    <property type="evidence" value="ECO:0007669"/>
    <property type="project" value="TreeGrafter"/>
</dbReference>
<evidence type="ECO:0000259" key="5">
    <source>
        <dbReference type="SMART" id="SM00906"/>
    </source>
</evidence>
<keyword evidence="1" id="KW-0805">Transcription regulation</keyword>
<dbReference type="RefSeq" id="XP_031914201.1">
    <property type="nucleotide sequence ID" value="XM_032062021.1"/>
</dbReference>
<dbReference type="PANTHER" id="PTHR47424:SF3">
    <property type="entry name" value="REGULATORY PROTEIN GAL4"/>
    <property type="match status" value="1"/>
</dbReference>
<evidence type="ECO:0000256" key="2">
    <source>
        <dbReference type="ARBA" id="ARBA00023125"/>
    </source>
</evidence>
<sequence>MQCRSLDGHVPRFDDTRFTRGKRELDLACDLDDKVQAHGPMQRTLRVRRRINVPHISTATLSDQRRKLMECGGLVVLEVGAIGEHDGRSVGGITQTHESSTEIVHDGKGLVDGPREDRVAFIVVVAPDGTEDTRPSLPARPVVVARSNATVSAQETCTYIAASVRRSSTVNHHHSSAAISSQLLTPATSAQVNSEEINAIRSPSARSPGNPGEFSFEVKAAIDTRLGLPSPKRRCPIPLTDAPLFGLLSILDITEAIVNPADYVLPSRRHADHLVNLYWQCLDPLEPLLDQKSFWAAYQALFDGREIECNRQIFLCVLNLVFALSTQLQESTSPEQRHSSSRTFFLRAWHLLRPENILWKAGSLDTVQCLILMTRYLQCTPNLQQTWMALGSALRIALSIGLGRPGGNISGSRRENSVALDVWQQCVFMDRCLSWSLGRPSSAPRVPFLFNPPCYDSETVTPISEKMQELTKITGYIGVSQVLPSSSSAEGLGLAMQTQPESYTVIQIDEYLTGLENSLPPIPFNSPNVESADRQLLLLRLRISYTRIMLLRPTMAHFCLPHLQTQKSGEPSLGDHINQTSATLCVTNAQKLITLIQASCSQQDKTGLIIVPWWYRIFFLYIAMQHLITAMLRPDIFATVVQESWNTAVSVLSAHEHLSLSVGKCLNSFRLMWQKVSDIHRVPTTQEEVLPPHEAECDMGLRDVFRHLGFDEEIPLFGLDDSEWLGGVDWV</sequence>
<feature type="domain" description="Xylanolytic transcriptional activator regulatory" evidence="5">
    <location>
        <begin position="386"/>
        <end position="459"/>
    </location>
</feature>
<dbReference type="Proteomes" id="UP000325672">
    <property type="component" value="Unassembled WGS sequence"/>
</dbReference>
<protein>
    <recommendedName>
        <fullName evidence="5">Xylanolytic transcriptional activator regulatory domain-containing protein</fullName>
    </recommendedName>
</protein>
<keyword evidence="2" id="KW-0238">DNA-binding</keyword>
<keyword evidence="4" id="KW-0539">Nucleus</keyword>
<evidence type="ECO:0000313" key="7">
    <source>
        <dbReference type="Proteomes" id="UP000325672"/>
    </source>
</evidence>
<evidence type="ECO:0000313" key="6">
    <source>
        <dbReference type="EMBL" id="KAE8138138.1"/>
    </source>
</evidence>
<accession>A0A5N6STY0</accession>
<keyword evidence="7" id="KW-1185">Reference proteome</keyword>
<dbReference type="GeneID" id="43646231"/>
<dbReference type="PANTHER" id="PTHR47424">
    <property type="entry name" value="REGULATORY PROTEIN GAL4"/>
    <property type="match status" value="1"/>
</dbReference>
<dbReference type="CDD" id="cd12148">
    <property type="entry name" value="fungal_TF_MHR"/>
    <property type="match status" value="1"/>
</dbReference>
<dbReference type="SMART" id="SM00906">
    <property type="entry name" value="Fungal_trans"/>
    <property type="match status" value="1"/>
</dbReference>
<evidence type="ECO:0000256" key="4">
    <source>
        <dbReference type="ARBA" id="ARBA00023242"/>
    </source>
</evidence>
<organism evidence="6 7">
    <name type="scientific">Aspergillus pseudotamarii</name>
    <dbReference type="NCBI Taxonomy" id="132259"/>
    <lineage>
        <taxon>Eukaryota</taxon>
        <taxon>Fungi</taxon>
        <taxon>Dikarya</taxon>
        <taxon>Ascomycota</taxon>
        <taxon>Pezizomycotina</taxon>
        <taxon>Eurotiomycetes</taxon>
        <taxon>Eurotiomycetidae</taxon>
        <taxon>Eurotiales</taxon>
        <taxon>Aspergillaceae</taxon>
        <taxon>Aspergillus</taxon>
        <taxon>Aspergillus subgen. Circumdati</taxon>
    </lineage>
</organism>
<proteinExistence type="predicted"/>
<dbReference type="AlphaFoldDB" id="A0A5N6STY0"/>
<dbReference type="GO" id="GO:0005634">
    <property type="term" value="C:nucleus"/>
    <property type="evidence" value="ECO:0007669"/>
    <property type="project" value="TreeGrafter"/>
</dbReference>
<name>A0A5N6STY0_ASPPS</name>
<dbReference type="GO" id="GO:0000978">
    <property type="term" value="F:RNA polymerase II cis-regulatory region sequence-specific DNA binding"/>
    <property type="evidence" value="ECO:0007669"/>
    <property type="project" value="TreeGrafter"/>
</dbReference>